<dbReference type="Gene3D" id="1.10.1040.10">
    <property type="entry name" value="N-(1-d-carboxylethyl)-l-norvaline Dehydrogenase, domain 2"/>
    <property type="match status" value="1"/>
</dbReference>
<dbReference type="Proteomes" id="UP000027093">
    <property type="component" value="Chromosome"/>
</dbReference>
<accession>A0A060HIX3</accession>
<dbReference type="EC" id="1.1.1.60" evidence="5"/>
<proteinExistence type="predicted"/>
<feature type="domain" description="3-hydroxyisobutyrate dehydrogenase-like NAD-binding" evidence="4">
    <location>
        <begin position="177"/>
        <end position="295"/>
    </location>
</feature>
<dbReference type="Gene3D" id="3.40.50.720">
    <property type="entry name" value="NAD(P)-binding Rossmann-like Domain"/>
    <property type="match status" value="1"/>
</dbReference>
<dbReference type="PANTHER" id="PTHR43580:SF2">
    <property type="entry name" value="CYTOKINE-LIKE NUCLEAR FACTOR N-PAC"/>
    <property type="match status" value="1"/>
</dbReference>
<dbReference type="KEGG" id="nvn:NVIE_012350"/>
<evidence type="ECO:0000313" key="5">
    <source>
        <dbReference type="EMBL" id="AIC15468.1"/>
    </source>
</evidence>
<dbReference type="GO" id="GO:0051287">
    <property type="term" value="F:NAD binding"/>
    <property type="evidence" value="ECO:0007669"/>
    <property type="project" value="InterPro"/>
</dbReference>
<dbReference type="STRING" id="926571.NVIE_012350"/>
<dbReference type="InterPro" id="IPR029154">
    <property type="entry name" value="HIBADH-like_NADP-bd"/>
</dbReference>
<dbReference type="PANTHER" id="PTHR43580">
    <property type="entry name" value="OXIDOREDUCTASE GLYR1-RELATED"/>
    <property type="match status" value="1"/>
</dbReference>
<dbReference type="HOGENOM" id="CLU_035117_0_6_2"/>
<keyword evidence="1 5" id="KW-0560">Oxidoreductase</keyword>
<dbReference type="InterPro" id="IPR006115">
    <property type="entry name" value="6PGDH_NADP-bd"/>
</dbReference>
<dbReference type="InterPro" id="IPR013328">
    <property type="entry name" value="6PGD_dom2"/>
</dbReference>
<name>A0A060HIX3_9ARCH</name>
<dbReference type="AlphaFoldDB" id="A0A060HIX3"/>
<dbReference type="PIRSF" id="PIRSF000103">
    <property type="entry name" value="HIBADH"/>
    <property type="match status" value="1"/>
</dbReference>
<reference evidence="5 6" key="1">
    <citation type="journal article" date="2014" name="Int. J. Syst. Evol. Microbiol.">
        <title>Nitrososphaera viennensis gen. nov., sp. nov., an aerobic and mesophilic, ammonia-oxidizing archaeon from soil and a member of the archaeal phylum Thaumarchaeota.</title>
        <authorList>
            <person name="Stieglmeier M."/>
            <person name="Klingl A."/>
            <person name="Alves R.J."/>
            <person name="Rittmann S.K."/>
            <person name="Melcher M."/>
            <person name="Leisch N."/>
            <person name="Schleper C."/>
        </authorList>
    </citation>
    <scope>NUCLEOTIDE SEQUENCE [LARGE SCALE GENOMIC DNA]</scope>
    <source>
        <strain evidence="5">EN76</strain>
    </source>
</reference>
<dbReference type="SUPFAM" id="SSF51735">
    <property type="entry name" value="NAD(P)-binding Rossmann-fold domains"/>
    <property type="match status" value="1"/>
</dbReference>
<evidence type="ECO:0000256" key="1">
    <source>
        <dbReference type="ARBA" id="ARBA00023002"/>
    </source>
</evidence>
<dbReference type="EMBL" id="CP007536">
    <property type="protein sequence ID" value="AIC15468.1"/>
    <property type="molecule type" value="Genomic_DNA"/>
</dbReference>
<feature type="domain" description="6-phosphogluconate dehydrogenase NADP-binding" evidence="3">
    <location>
        <begin position="15"/>
        <end position="172"/>
    </location>
</feature>
<keyword evidence="6" id="KW-1185">Reference proteome</keyword>
<dbReference type="GO" id="GO:0008679">
    <property type="term" value="F:2-hydroxy-3-oxopropionate reductase activity"/>
    <property type="evidence" value="ECO:0007669"/>
    <property type="project" value="UniProtKB-EC"/>
</dbReference>
<dbReference type="InterPro" id="IPR008927">
    <property type="entry name" value="6-PGluconate_DH-like_C_sf"/>
</dbReference>
<dbReference type="InterPro" id="IPR015815">
    <property type="entry name" value="HIBADH-related"/>
</dbReference>
<evidence type="ECO:0000259" key="4">
    <source>
        <dbReference type="Pfam" id="PF14833"/>
    </source>
</evidence>
<evidence type="ECO:0000313" key="6">
    <source>
        <dbReference type="Proteomes" id="UP000027093"/>
    </source>
</evidence>
<dbReference type="InterPro" id="IPR051265">
    <property type="entry name" value="HIBADH-related_NP60_sf"/>
</dbReference>
<dbReference type="InterPro" id="IPR036291">
    <property type="entry name" value="NAD(P)-bd_dom_sf"/>
</dbReference>
<sequence length="306" mass="32450">MYSFLLAHEGRNGVKVGIAGLGLMGSGIAKRLISTGHDVWVYNRDRSKTGPFSKDARVAASPIELASNCDLVITIVTNFDAVREVFFGDAGIAKSKDAPAIIADASTISPEQSAYCAQELRKGGIEMLGMPVMGGPAAAEAGELVPMVAGNRQAFEKARPVMEKMGKHVFYISEKDGAANAVKLALNLNIALIATAVSEGITLVKGSGIDPAVFVQVLNSTYFKTGLSEKKGPLMVANDYEPSFHLKNMLKDLELANDTAQAHGITLPTAALVQQMFRAANNSGYSEMDYTAICAFLAKINGMEGK</sequence>
<gene>
    <name evidence="5" type="primary">garR</name>
    <name evidence="5" type="ORF">NVIE_012350</name>
</gene>
<evidence type="ECO:0000259" key="3">
    <source>
        <dbReference type="Pfam" id="PF03446"/>
    </source>
</evidence>
<organism evidence="5 6">
    <name type="scientific">Nitrososphaera viennensis EN76</name>
    <dbReference type="NCBI Taxonomy" id="926571"/>
    <lineage>
        <taxon>Archaea</taxon>
        <taxon>Nitrososphaerota</taxon>
        <taxon>Nitrososphaeria</taxon>
        <taxon>Nitrososphaerales</taxon>
        <taxon>Nitrososphaeraceae</taxon>
        <taxon>Nitrososphaera</taxon>
    </lineage>
</organism>
<protein>
    <submittedName>
        <fullName evidence="5">Putative 2-hydroxy-3-oxopropionate reductase</fullName>
        <ecNumber evidence="5">1.1.1.60</ecNumber>
    </submittedName>
</protein>
<dbReference type="SUPFAM" id="SSF48179">
    <property type="entry name" value="6-phosphogluconate dehydrogenase C-terminal domain-like"/>
    <property type="match status" value="1"/>
</dbReference>
<dbReference type="Pfam" id="PF14833">
    <property type="entry name" value="NAD_binding_11"/>
    <property type="match status" value="1"/>
</dbReference>
<dbReference type="GO" id="GO:0050661">
    <property type="term" value="F:NADP binding"/>
    <property type="evidence" value="ECO:0007669"/>
    <property type="project" value="InterPro"/>
</dbReference>
<dbReference type="Pfam" id="PF03446">
    <property type="entry name" value="NAD_binding_2"/>
    <property type="match status" value="1"/>
</dbReference>
<evidence type="ECO:0000256" key="2">
    <source>
        <dbReference type="ARBA" id="ARBA00023027"/>
    </source>
</evidence>
<keyword evidence="2" id="KW-0520">NAD</keyword>